<sequence>MAKKKHHSYLIVDGYNIINDWEELKALSVEDLDAARERLIHYIIEYSQYHGKRAIVVFDAYNVKGGAEKRENRKYITIVYTKEHQTADSYIEKFISTLSKYDKIQVATSDYAEQQIILGKGATRISARELKLYLDETLTKIKEKQQDNKKRIQRNFLEDRLDDITLSKLENIRRKHWKYWICWAII</sequence>
<dbReference type="PANTHER" id="PTHR34547">
    <property type="entry name" value="YACP-LIKE NYN DOMAIN PROTEIN"/>
    <property type="match status" value="1"/>
</dbReference>
<dbReference type="PANTHER" id="PTHR34547:SF1">
    <property type="entry name" value="YACP-LIKE NYN DOMAIN PROTEIN"/>
    <property type="match status" value="1"/>
</dbReference>
<comment type="caution">
    <text evidence="1">The sequence shown here is derived from an EMBL/GenBank/DDBJ whole genome shotgun (WGS) entry which is preliminary data.</text>
</comment>
<dbReference type="AlphaFoldDB" id="W1WFF9"/>
<accession>W1WFF9</accession>
<organism evidence="1">
    <name type="scientific">human gut metagenome</name>
    <dbReference type="NCBI Taxonomy" id="408170"/>
    <lineage>
        <taxon>unclassified sequences</taxon>
        <taxon>metagenomes</taxon>
        <taxon>organismal metagenomes</taxon>
    </lineage>
</organism>
<dbReference type="CDD" id="cd10912">
    <property type="entry name" value="PIN_YacP-like"/>
    <property type="match status" value="1"/>
</dbReference>
<evidence type="ECO:0000313" key="1">
    <source>
        <dbReference type="EMBL" id="ETJ16893.1"/>
    </source>
</evidence>
<reference evidence="1" key="1">
    <citation type="submission" date="2013-12" db="EMBL/GenBank/DDBJ databases">
        <title>A Varibaculum cambriense genome reconstructed from a premature infant gut community with otherwise low bacterial novelty that shifts toward anaerobic metabolism during the third week of life.</title>
        <authorList>
            <person name="Brown C.T."/>
            <person name="Sharon I."/>
            <person name="Thomas B.C."/>
            <person name="Castelle C.J."/>
            <person name="Morowitz M.J."/>
            <person name="Banfield J.F."/>
        </authorList>
    </citation>
    <scope>NUCLEOTIDE SEQUENCE</scope>
</reference>
<dbReference type="InterPro" id="IPR010298">
    <property type="entry name" value="YacP-like"/>
</dbReference>
<gene>
    <name evidence="1" type="ORF">Q604_UNBc4C00027G0007</name>
</gene>
<proteinExistence type="predicted"/>
<dbReference type="Pfam" id="PF05991">
    <property type="entry name" value="NYN_YacP"/>
    <property type="match status" value="1"/>
</dbReference>
<evidence type="ECO:0008006" key="2">
    <source>
        <dbReference type="Google" id="ProtNLM"/>
    </source>
</evidence>
<dbReference type="EMBL" id="AZMM01018808">
    <property type="protein sequence ID" value="ETJ16893.1"/>
    <property type="molecule type" value="Genomic_DNA"/>
</dbReference>
<protein>
    <recommendedName>
        <fullName evidence="2">Tetracycline resistance protein</fullName>
    </recommendedName>
</protein>
<name>W1WFF9_9ZZZZ</name>